<comment type="domain">
    <text evidence="5">The RxLR-dEER motif acts to carry the protein into the host cell cytoplasm through binding to cell surface phosphatidylinositol-3-phosphate.</text>
</comment>
<feature type="signal peptide" evidence="5">
    <location>
        <begin position="1"/>
        <end position="20"/>
    </location>
</feature>
<keyword evidence="4 5" id="KW-0732">Signal</keyword>
<dbReference type="InterPro" id="IPR031825">
    <property type="entry name" value="RXLR"/>
</dbReference>
<keyword evidence="7" id="KW-1185">Reference proteome</keyword>
<feature type="chain" id="PRO_5044529895" description="RxLR effector protein" evidence="5">
    <location>
        <begin position="21"/>
        <end position="158"/>
    </location>
</feature>
<dbReference type="AlphaFoldDB" id="A0ABD3G8C9"/>
<evidence type="ECO:0000256" key="4">
    <source>
        <dbReference type="ARBA" id="ARBA00022729"/>
    </source>
</evidence>
<dbReference type="EMBL" id="JBIMZQ010000001">
    <property type="protein sequence ID" value="KAL3674877.1"/>
    <property type="molecule type" value="Genomic_DNA"/>
</dbReference>
<evidence type="ECO:0000313" key="7">
    <source>
        <dbReference type="Proteomes" id="UP001632037"/>
    </source>
</evidence>
<comment type="function">
    <text evidence="5">Effector that suppresses plant defense responses during pathogen infection.</text>
</comment>
<proteinExistence type="inferred from homology"/>
<accession>A0ABD3G8C9</accession>
<dbReference type="Pfam" id="PF16810">
    <property type="entry name" value="RXLR"/>
    <property type="match status" value="1"/>
</dbReference>
<protein>
    <recommendedName>
        <fullName evidence="5">RxLR effector protein</fullName>
    </recommendedName>
</protein>
<dbReference type="Proteomes" id="UP001632037">
    <property type="component" value="Unassembled WGS sequence"/>
</dbReference>
<comment type="similarity">
    <text evidence="2 5">Belongs to the RxLR effector family.</text>
</comment>
<evidence type="ECO:0000313" key="6">
    <source>
        <dbReference type="EMBL" id="KAL3674877.1"/>
    </source>
</evidence>
<comment type="subcellular location">
    <subcellularLocation>
        <location evidence="1 5">Secreted</location>
    </subcellularLocation>
</comment>
<organism evidence="6 7">
    <name type="scientific">Phytophthora oleae</name>
    <dbReference type="NCBI Taxonomy" id="2107226"/>
    <lineage>
        <taxon>Eukaryota</taxon>
        <taxon>Sar</taxon>
        <taxon>Stramenopiles</taxon>
        <taxon>Oomycota</taxon>
        <taxon>Peronosporomycetes</taxon>
        <taxon>Peronosporales</taxon>
        <taxon>Peronosporaceae</taxon>
        <taxon>Phytophthora</taxon>
    </lineage>
</organism>
<evidence type="ECO:0000256" key="5">
    <source>
        <dbReference type="RuleBase" id="RU367124"/>
    </source>
</evidence>
<reference evidence="6 7" key="1">
    <citation type="submission" date="2024-09" db="EMBL/GenBank/DDBJ databases">
        <title>Genome sequencing and assembly of Phytophthora oleae, isolate VK10A, causative agent of rot of olive drupes.</title>
        <authorList>
            <person name="Conti Taguali S."/>
            <person name="Riolo M."/>
            <person name="La Spada F."/>
            <person name="Cacciola S.O."/>
            <person name="Dionisio G."/>
        </authorList>
    </citation>
    <scope>NUCLEOTIDE SEQUENCE [LARGE SCALE GENOMIC DNA]</scope>
    <source>
        <strain evidence="6 7">VK10A</strain>
    </source>
</reference>
<keyword evidence="3 5" id="KW-0964">Secreted</keyword>
<evidence type="ECO:0000256" key="3">
    <source>
        <dbReference type="ARBA" id="ARBA00022525"/>
    </source>
</evidence>
<name>A0ABD3G8C9_9STRA</name>
<dbReference type="GO" id="GO:0005576">
    <property type="term" value="C:extracellular region"/>
    <property type="evidence" value="ECO:0007669"/>
    <property type="project" value="UniProtKB-SubCell"/>
</dbReference>
<evidence type="ECO:0000256" key="2">
    <source>
        <dbReference type="ARBA" id="ARBA00010400"/>
    </source>
</evidence>
<gene>
    <name evidence="6" type="ORF">V7S43_000803</name>
</gene>
<comment type="caution">
    <text evidence="6">The sequence shown here is derived from an EMBL/GenBank/DDBJ whole genome shotgun (WGS) entry which is preliminary data.</text>
</comment>
<sequence>MRLTCFVLAVAATLLASTNAASPSIQQKHVSQTTSDIEAATQTDSVVKRSLRYTPDEEDSIDSNDEERAKGINVKKLKKILVAKKIKIPANIERMTNQVQKELAYKFKAQDLTKKMFATKLGMRDVDDVANRHYPFFEKWAHLFRDGKKEKKVPEMLT</sequence>
<evidence type="ECO:0000256" key="1">
    <source>
        <dbReference type="ARBA" id="ARBA00004613"/>
    </source>
</evidence>